<evidence type="ECO:0000313" key="1">
    <source>
        <dbReference type="EMBL" id="PUE65493.1"/>
    </source>
</evidence>
<gene>
    <name evidence="1" type="ORF">B0174_04005</name>
</gene>
<evidence type="ECO:0008006" key="3">
    <source>
        <dbReference type="Google" id="ProtNLM"/>
    </source>
</evidence>
<dbReference type="OrthoDB" id="5439087at2"/>
<evidence type="ECO:0000313" key="2">
    <source>
        <dbReference type="Proteomes" id="UP000251135"/>
    </source>
</evidence>
<dbReference type="AlphaFoldDB" id="A0A363D2N2"/>
<accession>A0A363D2N2</accession>
<reference evidence="1 2" key="1">
    <citation type="submission" date="2017-02" db="EMBL/GenBank/DDBJ databases">
        <title>Arcobacter caeni sp. nov, a new Arcobacter species isolated from reclaimed water.</title>
        <authorList>
            <person name="Figueras M.J."/>
            <person name="Perez-Cataluna A."/>
            <person name="Salas-Masso N."/>
        </authorList>
    </citation>
    <scope>NUCLEOTIDE SEQUENCE [LARGE SCALE GENOMIC DNA]</scope>
    <source>
        <strain evidence="1 2">RW17-10</strain>
    </source>
</reference>
<proteinExistence type="predicted"/>
<dbReference type="Proteomes" id="UP000251135">
    <property type="component" value="Unassembled WGS sequence"/>
</dbReference>
<sequence>MTNKDIPSIKLDRSIFTLKENSYVKYMKDIYKISSIINFTEVIGIDIKTKRPKRLFIKDLTPVENEFNNDSIFKDIDEITDEEFMDLQKKYLSIQPLLTNSITRVEIEEYSKKIGVHFTTIYRWLKQYRTTGTLAGLLTVSFKSATIRYYK</sequence>
<comment type="caution">
    <text evidence="1">The sequence shown here is derived from an EMBL/GenBank/DDBJ whole genome shotgun (WGS) entry which is preliminary data.</text>
</comment>
<protein>
    <recommendedName>
        <fullName evidence="3">Helix-turn-helix domain-containing protein</fullName>
    </recommendedName>
</protein>
<name>A0A363D2N2_9BACT</name>
<dbReference type="EMBL" id="MUXE01000004">
    <property type="protein sequence ID" value="PUE65493.1"/>
    <property type="molecule type" value="Genomic_DNA"/>
</dbReference>
<organism evidence="1 2">
    <name type="scientific">Arcobacter caeni</name>
    <dbReference type="NCBI Taxonomy" id="1912877"/>
    <lineage>
        <taxon>Bacteria</taxon>
        <taxon>Pseudomonadati</taxon>
        <taxon>Campylobacterota</taxon>
        <taxon>Epsilonproteobacteria</taxon>
        <taxon>Campylobacterales</taxon>
        <taxon>Arcobacteraceae</taxon>
        <taxon>Arcobacter</taxon>
    </lineage>
</organism>
<keyword evidence="2" id="KW-1185">Reference proteome</keyword>
<dbReference type="RefSeq" id="WP_108558368.1">
    <property type="nucleotide sequence ID" value="NZ_MUXE01000004.1"/>
</dbReference>